<keyword evidence="1" id="KW-0677">Repeat</keyword>
<feature type="domain" description="HTH myb-type" evidence="9">
    <location>
        <begin position="78"/>
        <end position="133"/>
    </location>
</feature>
<reference evidence="11" key="1">
    <citation type="submission" date="2014-09" db="EMBL/GenBank/DDBJ databases">
        <authorList>
            <person name="Sharma Rahul"/>
            <person name="Thines Marco"/>
        </authorList>
    </citation>
    <scope>NUCLEOTIDE SEQUENCE [LARGE SCALE GENOMIC DNA]</scope>
</reference>
<feature type="domain" description="Myb-like" evidence="7">
    <location>
        <begin position="78"/>
        <end position="129"/>
    </location>
</feature>
<keyword evidence="5" id="KW-0539">Nucleus</keyword>
<feature type="compositionally biased region" description="Basic and acidic residues" evidence="6">
    <location>
        <begin position="1"/>
        <end position="11"/>
    </location>
</feature>
<dbReference type="PROSITE" id="PS50090">
    <property type="entry name" value="MYB_LIKE"/>
    <property type="match status" value="3"/>
</dbReference>
<dbReference type="Gene3D" id="1.10.10.60">
    <property type="entry name" value="Homeodomain-like"/>
    <property type="match status" value="3"/>
</dbReference>
<feature type="domain" description="Myb-like" evidence="7">
    <location>
        <begin position="25"/>
        <end position="76"/>
    </location>
</feature>
<evidence type="ECO:0000313" key="11">
    <source>
        <dbReference type="Proteomes" id="UP000054928"/>
    </source>
</evidence>
<dbReference type="PANTHER" id="PTHR46621:SF1">
    <property type="entry name" value="SNRNA-ACTIVATING PROTEIN COMPLEX SUBUNIT 4"/>
    <property type="match status" value="1"/>
</dbReference>
<feature type="domain" description="HTH myb-type" evidence="9">
    <location>
        <begin position="32"/>
        <end position="75"/>
    </location>
</feature>
<keyword evidence="2" id="KW-0805">Transcription regulation</keyword>
<dbReference type="STRING" id="4781.A0A0P1A9E5"/>
<evidence type="ECO:0000259" key="9">
    <source>
        <dbReference type="PROSITE" id="PS51294"/>
    </source>
</evidence>
<dbReference type="SUPFAM" id="SSF46689">
    <property type="entry name" value="Homeodomain-like"/>
    <property type="match status" value="2"/>
</dbReference>
<evidence type="ECO:0000256" key="3">
    <source>
        <dbReference type="ARBA" id="ARBA00023125"/>
    </source>
</evidence>
<evidence type="ECO:0000256" key="6">
    <source>
        <dbReference type="SAM" id="MobiDB-lite"/>
    </source>
</evidence>
<dbReference type="EMBL" id="CCYD01000286">
    <property type="protein sequence ID" value="CEG37409.1"/>
    <property type="molecule type" value="Genomic_DNA"/>
</dbReference>
<dbReference type="GO" id="GO:0019185">
    <property type="term" value="C:snRNA-activating protein complex"/>
    <property type="evidence" value="ECO:0007669"/>
    <property type="project" value="TreeGrafter"/>
</dbReference>
<dbReference type="OMA" id="CASETTI"/>
<dbReference type="GeneID" id="36400058"/>
<name>A0A0P1A9E5_PLAHL</name>
<keyword evidence="3" id="KW-0238">DNA-binding</keyword>
<dbReference type="FunFam" id="1.10.10.60:FF:000010">
    <property type="entry name" value="Transcriptional activator Myb isoform A"/>
    <property type="match status" value="1"/>
</dbReference>
<dbReference type="InterPro" id="IPR001005">
    <property type="entry name" value="SANT/Myb"/>
</dbReference>
<evidence type="ECO:0000259" key="7">
    <source>
        <dbReference type="PROSITE" id="PS50090"/>
    </source>
</evidence>
<evidence type="ECO:0000256" key="2">
    <source>
        <dbReference type="ARBA" id="ARBA00023015"/>
    </source>
</evidence>
<feature type="domain" description="Myb-like" evidence="7">
    <location>
        <begin position="130"/>
        <end position="180"/>
    </location>
</feature>
<evidence type="ECO:0000259" key="8">
    <source>
        <dbReference type="PROSITE" id="PS51293"/>
    </source>
</evidence>
<dbReference type="GO" id="GO:0042795">
    <property type="term" value="P:snRNA transcription by RNA polymerase II"/>
    <property type="evidence" value="ECO:0007669"/>
    <property type="project" value="TreeGrafter"/>
</dbReference>
<keyword evidence="11" id="KW-1185">Reference proteome</keyword>
<dbReference type="RefSeq" id="XP_024573778.1">
    <property type="nucleotide sequence ID" value="XM_024722731.1"/>
</dbReference>
<accession>A0A0P1A9E5</accession>
<evidence type="ECO:0000256" key="1">
    <source>
        <dbReference type="ARBA" id="ARBA00022737"/>
    </source>
</evidence>
<keyword evidence="4" id="KW-0804">Transcription</keyword>
<proteinExistence type="predicted"/>
<dbReference type="CDD" id="cd00167">
    <property type="entry name" value="SANT"/>
    <property type="match status" value="3"/>
</dbReference>
<dbReference type="InterPro" id="IPR009057">
    <property type="entry name" value="Homeodomain-like_sf"/>
</dbReference>
<evidence type="ECO:0000313" key="10">
    <source>
        <dbReference type="EMBL" id="CEG37409.1"/>
    </source>
</evidence>
<feature type="domain" description="HTH myb-type" evidence="9">
    <location>
        <begin position="134"/>
        <end position="184"/>
    </location>
</feature>
<dbReference type="GO" id="GO:0042796">
    <property type="term" value="P:snRNA transcription by RNA polymerase III"/>
    <property type="evidence" value="ECO:0007669"/>
    <property type="project" value="TreeGrafter"/>
</dbReference>
<protein>
    <submittedName>
        <fullName evidence="10">Myb domain protein 3r-5</fullName>
    </submittedName>
</protein>
<feature type="domain" description="SANT" evidence="8">
    <location>
        <begin position="28"/>
        <end position="68"/>
    </location>
</feature>
<dbReference type="AlphaFoldDB" id="A0A0P1A9E5"/>
<dbReference type="InterPro" id="IPR017930">
    <property type="entry name" value="Myb_dom"/>
</dbReference>
<organism evidence="10 11">
    <name type="scientific">Plasmopara halstedii</name>
    <name type="common">Downy mildew of sunflower</name>
    <dbReference type="NCBI Taxonomy" id="4781"/>
    <lineage>
        <taxon>Eukaryota</taxon>
        <taxon>Sar</taxon>
        <taxon>Stramenopiles</taxon>
        <taxon>Oomycota</taxon>
        <taxon>Peronosporomycetes</taxon>
        <taxon>Peronosporales</taxon>
        <taxon>Peronosporaceae</taxon>
        <taxon>Plasmopara</taxon>
    </lineage>
</organism>
<dbReference type="InterPro" id="IPR017884">
    <property type="entry name" value="SANT_dom"/>
</dbReference>
<dbReference type="PROSITE" id="PS51293">
    <property type="entry name" value="SANT"/>
    <property type="match status" value="1"/>
</dbReference>
<dbReference type="Proteomes" id="UP000054928">
    <property type="component" value="Unassembled WGS sequence"/>
</dbReference>
<sequence>MMERYPPYERKKMSRKAKASTITTRPRSEGLRWTPEEDTLLRDGVCKFGGKKWKTISELLERRTPEDCNKRWNKLQSLDSVVKRPWTQEEDAQMFELVKKYGASKWAVIASYLTGRNGKQCRERWHNQLNPSIKKTPWTEEENAIILDMQAQFGNCWAKITSRLPGRTDNAVKNHWHSSLKTQAKRERGECGNQPVRRTRSKKKSCKSKLFRSTTKSSDSFFPNTEVLSFTDQNVVVDVIGASFTPAGSSMADSMESAVNFFGTPIINDDQSGSLSPDVVSSVDKLDPYTYAQSHQVDVQRAQAVIDNILDPMGMDSFAARSLSSLSLPEVCFSQATIDHSKLKSMEAWGLNNDEMSCSSDKLSELSIDTALSAQSSFGLDELLYDSFHDVCGDNAFQETSGVESSAGLISSTPIGEVTQGISRSNWGACVTNISPKTTITEPVIPCAPSHVGSNLSPINQTDLRLTDEFSYDGEIHNLLSQESGYAQQFSTLSSLLDVEV</sequence>
<dbReference type="GO" id="GO:0000978">
    <property type="term" value="F:RNA polymerase II cis-regulatory region sequence-specific DNA binding"/>
    <property type="evidence" value="ECO:0007669"/>
    <property type="project" value="TreeGrafter"/>
</dbReference>
<dbReference type="InterPro" id="IPR051575">
    <property type="entry name" value="Myb-like_DNA-bd"/>
</dbReference>
<feature type="region of interest" description="Disordered" evidence="6">
    <location>
        <begin position="1"/>
        <end position="28"/>
    </location>
</feature>
<dbReference type="OrthoDB" id="2143914at2759"/>
<dbReference type="Pfam" id="PF00249">
    <property type="entry name" value="Myb_DNA-binding"/>
    <property type="match status" value="1"/>
</dbReference>
<evidence type="ECO:0000256" key="4">
    <source>
        <dbReference type="ARBA" id="ARBA00023163"/>
    </source>
</evidence>
<dbReference type="Pfam" id="PF13921">
    <property type="entry name" value="Myb_DNA-bind_6"/>
    <property type="match status" value="1"/>
</dbReference>
<dbReference type="PANTHER" id="PTHR46621">
    <property type="entry name" value="SNRNA-ACTIVATING PROTEIN COMPLEX SUBUNIT 4"/>
    <property type="match status" value="1"/>
</dbReference>
<dbReference type="GO" id="GO:0001006">
    <property type="term" value="F:RNA polymerase III type 3 promoter sequence-specific DNA binding"/>
    <property type="evidence" value="ECO:0007669"/>
    <property type="project" value="TreeGrafter"/>
</dbReference>
<dbReference type="SMART" id="SM00717">
    <property type="entry name" value="SANT"/>
    <property type="match status" value="3"/>
</dbReference>
<feature type="region of interest" description="Disordered" evidence="6">
    <location>
        <begin position="178"/>
        <end position="209"/>
    </location>
</feature>
<evidence type="ECO:0000256" key="5">
    <source>
        <dbReference type="ARBA" id="ARBA00023242"/>
    </source>
</evidence>
<feature type="compositionally biased region" description="Basic residues" evidence="6">
    <location>
        <begin position="197"/>
        <end position="209"/>
    </location>
</feature>
<dbReference type="PROSITE" id="PS51294">
    <property type="entry name" value="HTH_MYB"/>
    <property type="match status" value="3"/>
</dbReference>